<accession>A0A8C6FI23</accession>
<keyword evidence="5" id="KW-1185">Reference proteome</keyword>
<dbReference type="PANTHER" id="PTHR48037:SF1">
    <property type="entry name" value="RRM DOMAIN-CONTAINING PROTEIN"/>
    <property type="match status" value="1"/>
</dbReference>
<dbReference type="Pfam" id="PF00076">
    <property type="entry name" value="RRM_1"/>
    <property type="match status" value="1"/>
</dbReference>
<dbReference type="InterPro" id="IPR000504">
    <property type="entry name" value="RRM_dom"/>
</dbReference>
<feature type="compositionally biased region" description="Basic and acidic residues" evidence="2">
    <location>
        <begin position="97"/>
        <end position="114"/>
    </location>
</feature>
<evidence type="ECO:0000256" key="1">
    <source>
        <dbReference type="PROSITE-ProRule" id="PRU00176"/>
    </source>
</evidence>
<protein>
    <recommendedName>
        <fullName evidence="3">RRM domain-containing protein</fullName>
    </recommendedName>
</protein>
<evidence type="ECO:0000256" key="2">
    <source>
        <dbReference type="SAM" id="MobiDB-lite"/>
    </source>
</evidence>
<feature type="region of interest" description="Disordered" evidence="2">
    <location>
        <begin position="86"/>
        <end position="115"/>
    </location>
</feature>
<evidence type="ECO:0000313" key="4">
    <source>
        <dbReference type="Ensembl" id="ENSMMSP00000007765.1"/>
    </source>
</evidence>
<dbReference type="PANTHER" id="PTHR48037">
    <property type="entry name" value="ATPASE E1"/>
    <property type="match status" value="1"/>
</dbReference>
<dbReference type="InterPro" id="IPR012677">
    <property type="entry name" value="Nucleotide-bd_a/b_plait_sf"/>
</dbReference>
<feature type="domain" description="RRM" evidence="3">
    <location>
        <begin position="8"/>
        <end position="82"/>
    </location>
</feature>
<dbReference type="InterPro" id="IPR035979">
    <property type="entry name" value="RBD_domain_sf"/>
</dbReference>
<organism evidence="4 5">
    <name type="scientific">Moschus moschiferus</name>
    <name type="common">Siberian musk deer</name>
    <name type="synonym">Moschus sibiricus</name>
    <dbReference type="NCBI Taxonomy" id="68415"/>
    <lineage>
        <taxon>Eukaryota</taxon>
        <taxon>Metazoa</taxon>
        <taxon>Chordata</taxon>
        <taxon>Craniata</taxon>
        <taxon>Vertebrata</taxon>
        <taxon>Euteleostomi</taxon>
        <taxon>Mammalia</taxon>
        <taxon>Eutheria</taxon>
        <taxon>Laurasiatheria</taxon>
        <taxon>Artiodactyla</taxon>
        <taxon>Ruminantia</taxon>
        <taxon>Pecora</taxon>
        <taxon>Moschidae</taxon>
        <taxon>Moschus</taxon>
    </lineage>
</organism>
<sequence>MYTQKTTLGVFVGGLGEEMDDKLLYAAFIPFGDITGIQILLDYETHQGFAFAESELAEGSNFPWLNESELFGQTIRVTLAKPERVKEGSSRPVWSNDDCKEVEGSEPPKLETQERISAATRRALASRAAASTTSSPSSCARTVISPTTTALGASPSTGRSLTMKTLSSNTRDQVGSDWWMKIGGLGWGRMAVQGW</sequence>
<name>A0A8C6FI23_MOSMO</name>
<dbReference type="Ensembl" id="ENSMMST00000008611.1">
    <property type="protein sequence ID" value="ENSMMSP00000007765.1"/>
    <property type="gene ID" value="ENSMMSG00000006028.1"/>
</dbReference>
<dbReference type="SUPFAM" id="SSF54928">
    <property type="entry name" value="RNA-binding domain, RBD"/>
    <property type="match status" value="1"/>
</dbReference>
<reference evidence="4" key="1">
    <citation type="submission" date="2025-08" db="UniProtKB">
        <authorList>
            <consortium name="Ensembl"/>
        </authorList>
    </citation>
    <scope>IDENTIFICATION</scope>
</reference>
<dbReference type="AlphaFoldDB" id="A0A8C6FI23"/>
<evidence type="ECO:0000259" key="3">
    <source>
        <dbReference type="PROSITE" id="PS50102"/>
    </source>
</evidence>
<dbReference type="Proteomes" id="UP000694544">
    <property type="component" value="Unplaced"/>
</dbReference>
<dbReference type="PROSITE" id="PS50102">
    <property type="entry name" value="RRM"/>
    <property type="match status" value="1"/>
</dbReference>
<reference evidence="4" key="2">
    <citation type="submission" date="2025-09" db="UniProtKB">
        <authorList>
            <consortium name="Ensembl"/>
        </authorList>
    </citation>
    <scope>IDENTIFICATION</scope>
</reference>
<proteinExistence type="predicted"/>
<keyword evidence="1" id="KW-0694">RNA-binding</keyword>
<dbReference type="SMART" id="SM00360">
    <property type="entry name" value="RRM"/>
    <property type="match status" value="1"/>
</dbReference>
<dbReference type="Gene3D" id="3.30.70.330">
    <property type="match status" value="1"/>
</dbReference>
<evidence type="ECO:0000313" key="5">
    <source>
        <dbReference type="Proteomes" id="UP000694544"/>
    </source>
</evidence>
<dbReference type="GO" id="GO:0003723">
    <property type="term" value="F:RNA binding"/>
    <property type="evidence" value="ECO:0007669"/>
    <property type="project" value="UniProtKB-UniRule"/>
</dbReference>